<evidence type="ECO:0000256" key="6">
    <source>
        <dbReference type="ARBA" id="ARBA00023303"/>
    </source>
</evidence>
<name>E5XKP1_SEGRC</name>
<keyword evidence="3 10" id="KW-0812">Transmembrane</keyword>
<evidence type="ECO:0000256" key="1">
    <source>
        <dbReference type="ARBA" id="ARBA00004651"/>
    </source>
</evidence>
<feature type="transmembrane region" description="Helical" evidence="10">
    <location>
        <begin position="66"/>
        <end position="84"/>
    </location>
</feature>
<comment type="catalytic activity">
    <reaction evidence="8">
        <text>fluoride(in) = fluoride(out)</text>
        <dbReference type="Rhea" id="RHEA:76159"/>
        <dbReference type="ChEBI" id="CHEBI:17051"/>
    </reaction>
    <physiologicalReaction direction="left-to-right" evidence="8">
        <dbReference type="Rhea" id="RHEA:76160"/>
    </physiologicalReaction>
</comment>
<comment type="similarity">
    <text evidence="7 10">Belongs to the fluoride channel Fluc/FEX (TC 1.A.43) family.</text>
</comment>
<evidence type="ECO:0000256" key="5">
    <source>
        <dbReference type="ARBA" id="ARBA00023136"/>
    </source>
</evidence>
<dbReference type="GO" id="GO:0046872">
    <property type="term" value="F:metal ion binding"/>
    <property type="evidence" value="ECO:0007669"/>
    <property type="project" value="UniProtKB-KW"/>
</dbReference>
<evidence type="ECO:0000256" key="8">
    <source>
        <dbReference type="ARBA" id="ARBA00035585"/>
    </source>
</evidence>
<dbReference type="PANTHER" id="PTHR28259:SF1">
    <property type="entry name" value="FLUORIDE EXPORT PROTEIN 1-RELATED"/>
    <property type="match status" value="1"/>
</dbReference>
<dbReference type="GO" id="GO:0140114">
    <property type="term" value="P:cellular detoxification of fluoride"/>
    <property type="evidence" value="ECO:0007669"/>
    <property type="project" value="UniProtKB-UniRule"/>
</dbReference>
<evidence type="ECO:0000256" key="4">
    <source>
        <dbReference type="ARBA" id="ARBA00022989"/>
    </source>
</evidence>
<keyword evidence="6 10" id="KW-0407">Ion channel</keyword>
<dbReference type="HAMAP" id="MF_00454">
    <property type="entry name" value="FluC"/>
    <property type="match status" value="1"/>
</dbReference>
<dbReference type="GO" id="GO:0062054">
    <property type="term" value="F:fluoride channel activity"/>
    <property type="evidence" value="ECO:0007669"/>
    <property type="project" value="UniProtKB-UniRule"/>
</dbReference>
<evidence type="ECO:0000256" key="7">
    <source>
        <dbReference type="ARBA" id="ARBA00035120"/>
    </source>
</evidence>
<keyword evidence="10" id="KW-0406">Ion transport</keyword>
<accession>E5XKP1</accession>
<comment type="caution">
    <text evidence="11">The sequence shown here is derived from an EMBL/GenBank/DDBJ whole genome shotgun (WGS) entry which is preliminary data.</text>
</comment>
<comment type="activity regulation">
    <text evidence="10">Na(+) is not transported, but it plays an essential structural role and its presence is essential for fluoride channel function.</text>
</comment>
<comment type="subcellular location">
    <subcellularLocation>
        <location evidence="1 10">Cell membrane</location>
        <topology evidence="1 10">Multi-pass membrane protein</topology>
    </subcellularLocation>
</comment>
<dbReference type="GO" id="GO:0005886">
    <property type="term" value="C:plasma membrane"/>
    <property type="evidence" value="ECO:0007669"/>
    <property type="project" value="UniProtKB-SubCell"/>
</dbReference>
<dbReference type="STRING" id="679197.HMPREF9336_00060"/>
<dbReference type="PANTHER" id="PTHR28259">
    <property type="entry name" value="FLUORIDE EXPORT PROTEIN 1-RELATED"/>
    <property type="match status" value="1"/>
</dbReference>
<keyword evidence="10" id="KW-0479">Metal-binding</keyword>
<organism evidence="11 12">
    <name type="scientific">Segniliparus rugosus (strain ATCC BAA-974 / DSM 45345 / CCUG 50838 / CIP 108380 / JCM 13579 / CDC 945)</name>
    <dbReference type="NCBI Taxonomy" id="679197"/>
    <lineage>
        <taxon>Bacteria</taxon>
        <taxon>Bacillati</taxon>
        <taxon>Actinomycetota</taxon>
        <taxon>Actinomycetes</taxon>
        <taxon>Mycobacteriales</taxon>
        <taxon>Segniliparaceae</taxon>
        <taxon>Segniliparus</taxon>
    </lineage>
</organism>
<keyword evidence="10" id="KW-0813">Transport</keyword>
<evidence type="ECO:0000256" key="9">
    <source>
        <dbReference type="ARBA" id="ARBA00049940"/>
    </source>
</evidence>
<evidence type="ECO:0000256" key="2">
    <source>
        <dbReference type="ARBA" id="ARBA00022475"/>
    </source>
</evidence>
<feature type="transmembrane region" description="Helical" evidence="10">
    <location>
        <begin position="32"/>
        <end position="54"/>
    </location>
</feature>
<keyword evidence="2 10" id="KW-1003">Cell membrane</keyword>
<evidence type="ECO:0000256" key="3">
    <source>
        <dbReference type="ARBA" id="ARBA00022692"/>
    </source>
</evidence>
<dbReference type="Proteomes" id="UP000004816">
    <property type="component" value="Unassembled WGS sequence"/>
</dbReference>
<dbReference type="AlphaFoldDB" id="E5XKP1"/>
<keyword evidence="12" id="KW-1185">Reference proteome</keyword>
<evidence type="ECO:0000256" key="10">
    <source>
        <dbReference type="HAMAP-Rule" id="MF_00454"/>
    </source>
</evidence>
<comment type="function">
    <text evidence="9 10">Fluoride-specific ion channel. Important for reducing fluoride concentration in the cell, thus reducing its toxicity.</text>
</comment>
<reference evidence="11 12" key="1">
    <citation type="journal article" date="2011" name="Stand. Genomic Sci.">
        <title>High quality draft genome sequence of Segniliparus rugosus CDC 945(T)= (ATCC BAA-974(T)).</title>
        <authorList>
            <person name="Earl A.M."/>
            <person name="Desjardins C.A."/>
            <person name="Fitzgerald M.G."/>
            <person name="Arachchi H.M."/>
            <person name="Zeng Q."/>
            <person name="Mehta T."/>
            <person name="Griggs A."/>
            <person name="Birren B.W."/>
            <person name="Toney N.C."/>
            <person name="Carr J."/>
            <person name="Posey J."/>
            <person name="Butler W.R."/>
        </authorList>
    </citation>
    <scope>NUCLEOTIDE SEQUENCE [LARGE SCALE GENOMIC DNA]</scope>
    <source>
        <strain evidence="12">ATCC BAA-974 / DSM 45345 / CCUG 50838 / CIP 108380 / JCM 13579 / CDC 945</strain>
    </source>
</reference>
<feature type="binding site" evidence="10">
    <location>
        <position position="77"/>
    </location>
    <ligand>
        <name>Na(+)</name>
        <dbReference type="ChEBI" id="CHEBI:29101"/>
        <note>structural</note>
    </ligand>
</feature>
<feature type="transmembrane region" description="Helical" evidence="10">
    <location>
        <begin position="96"/>
        <end position="120"/>
    </location>
</feature>
<keyword evidence="4 10" id="KW-1133">Transmembrane helix</keyword>
<protein>
    <recommendedName>
        <fullName evidence="10">Fluoride-specific ion channel FluC</fullName>
    </recommendedName>
</protein>
<evidence type="ECO:0000313" key="12">
    <source>
        <dbReference type="Proteomes" id="UP000004816"/>
    </source>
</evidence>
<dbReference type="HOGENOM" id="CLU_114342_1_0_11"/>
<keyword evidence="10" id="KW-0915">Sodium</keyword>
<gene>
    <name evidence="10" type="primary">fluC</name>
    <name evidence="10" type="synonym">crcB</name>
    <name evidence="11" type="ORF">HMPREF9336_00060</name>
</gene>
<dbReference type="InterPro" id="IPR003691">
    <property type="entry name" value="FluC"/>
</dbReference>
<dbReference type="OrthoDB" id="4408652at2"/>
<dbReference type="NCBIfam" id="TIGR00494">
    <property type="entry name" value="crcB"/>
    <property type="match status" value="1"/>
</dbReference>
<dbReference type="eggNOG" id="COG0239">
    <property type="taxonomic scope" value="Bacteria"/>
</dbReference>
<feature type="binding site" evidence="10">
    <location>
        <position position="74"/>
    </location>
    <ligand>
        <name>Na(+)</name>
        <dbReference type="ChEBI" id="CHEBI:29101"/>
        <note>structural</note>
    </ligand>
</feature>
<keyword evidence="5 10" id="KW-0472">Membrane</keyword>
<dbReference type="RefSeq" id="WP_007466706.1">
    <property type="nucleotide sequence ID" value="NZ_KI391954.1"/>
</dbReference>
<proteinExistence type="inferred from homology"/>
<dbReference type="Pfam" id="PF02537">
    <property type="entry name" value="CRCB"/>
    <property type="match status" value="1"/>
</dbReference>
<evidence type="ECO:0000313" key="11">
    <source>
        <dbReference type="EMBL" id="EFV15088.1"/>
    </source>
</evidence>
<sequence>MIELFLVGLGGGIGSAARYALGQLWPSVPGGFPAATFVINTSGCFCIGVLLSAILERWPKAARPRLFFGTGFLGGYTTFSTYTVETARLAQTGHALQAVGYGLATVVCALAATATGVWIARRVLRMAGGGSR</sequence>
<dbReference type="EMBL" id="ACZI02000003">
    <property type="protein sequence ID" value="EFV15088.1"/>
    <property type="molecule type" value="Genomic_DNA"/>
</dbReference>